<evidence type="ECO:0008006" key="16">
    <source>
        <dbReference type="Google" id="ProtNLM"/>
    </source>
</evidence>
<keyword evidence="15" id="KW-1185">Reference proteome</keyword>
<keyword evidence="8" id="KW-0408">Iron</keyword>
<keyword evidence="5 12" id="KW-0812">Transmembrane</keyword>
<evidence type="ECO:0000256" key="5">
    <source>
        <dbReference type="ARBA" id="ARBA00022692"/>
    </source>
</evidence>
<keyword evidence="10" id="KW-0496">Mitochondrion</keyword>
<dbReference type="GO" id="GO:0015093">
    <property type="term" value="F:ferrous iron transmembrane transporter activity"/>
    <property type="evidence" value="ECO:0007669"/>
    <property type="project" value="TreeGrafter"/>
</dbReference>
<dbReference type="Gene3D" id="1.50.40.10">
    <property type="entry name" value="Mitochondrial carrier domain"/>
    <property type="match status" value="2"/>
</dbReference>
<evidence type="ECO:0000256" key="2">
    <source>
        <dbReference type="ARBA" id="ARBA00006375"/>
    </source>
</evidence>
<evidence type="ECO:0000313" key="15">
    <source>
        <dbReference type="Proteomes" id="UP000479190"/>
    </source>
</evidence>
<evidence type="ECO:0000256" key="7">
    <source>
        <dbReference type="ARBA" id="ARBA00022989"/>
    </source>
</evidence>
<dbReference type="AlphaFoldDB" id="A0A6H5I3L2"/>
<keyword evidence="9" id="KW-0406">Ion transport</keyword>
<evidence type="ECO:0000256" key="4">
    <source>
        <dbReference type="ARBA" id="ARBA00022496"/>
    </source>
</evidence>
<dbReference type="SUPFAM" id="SSF103506">
    <property type="entry name" value="Mitochondrial carrier"/>
    <property type="match status" value="1"/>
</dbReference>
<feature type="repeat" description="Solcar" evidence="12">
    <location>
        <begin position="12"/>
        <end position="99"/>
    </location>
</feature>
<evidence type="ECO:0000256" key="13">
    <source>
        <dbReference type="RuleBase" id="RU000488"/>
    </source>
</evidence>
<evidence type="ECO:0000313" key="14">
    <source>
        <dbReference type="EMBL" id="CAB0030425.1"/>
    </source>
</evidence>
<keyword evidence="11 12" id="KW-0472">Membrane</keyword>
<dbReference type="FunFam" id="1.50.40.10:FF:000029">
    <property type="entry name" value="Solute carrier family 25 member 28"/>
    <property type="match status" value="1"/>
</dbReference>
<dbReference type="GO" id="GO:0048250">
    <property type="term" value="P:iron import into the mitochondrion"/>
    <property type="evidence" value="ECO:0007669"/>
    <property type="project" value="TreeGrafter"/>
</dbReference>
<evidence type="ECO:0000256" key="3">
    <source>
        <dbReference type="ARBA" id="ARBA00022448"/>
    </source>
</evidence>
<keyword evidence="6" id="KW-0999">Mitochondrion inner membrane</keyword>
<organism evidence="14 15">
    <name type="scientific">Trichogramma brassicae</name>
    <dbReference type="NCBI Taxonomy" id="86971"/>
    <lineage>
        <taxon>Eukaryota</taxon>
        <taxon>Metazoa</taxon>
        <taxon>Ecdysozoa</taxon>
        <taxon>Arthropoda</taxon>
        <taxon>Hexapoda</taxon>
        <taxon>Insecta</taxon>
        <taxon>Pterygota</taxon>
        <taxon>Neoptera</taxon>
        <taxon>Endopterygota</taxon>
        <taxon>Hymenoptera</taxon>
        <taxon>Apocrita</taxon>
        <taxon>Proctotrupomorpha</taxon>
        <taxon>Chalcidoidea</taxon>
        <taxon>Trichogrammatidae</taxon>
        <taxon>Trichogramma</taxon>
    </lineage>
</organism>
<comment type="similarity">
    <text evidence="2 13">Belongs to the mitochondrial carrier (TC 2.A.29) family.</text>
</comment>
<accession>A0A6H5I3L2</accession>
<evidence type="ECO:0000256" key="12">
    <source>
        <dbReference type="PROSITE-ProRule" id="PRU00282"/>
    </source>
</evidence>
<name>A0A6H5I3L2_9HYME</name>
<keyword evidence="3 13" id="KW-0813">Transport</keyword>
<dbReference type="OrthoDB" id="43906at2759"/>
<evidence type="ECO:0000256" key="10">
    <source>
        <dbReference type="ARBA" id="ARBA00023128"/>
    </source>
</evidence>
<reference evidence="14 15" key="1">
    <citation type="submission" date="2020-02" db="EMBL/GenBank/DDBJ databases">
        <authorList>
            <person name="Ferguson B K."/>
        </authorList>
    </citation>
    <scope>NUCLEOTIDE SEQUENCE [LARGE SCALE GENOMIC DNA]</scope>
</reference>
<comment type="subcellular location">
    <subcellularLocation>
        <location evidence="1">Mitochondrion inner membrane</location>
        <topology evidence="1">Multi-pass membrane protein</topology>
    </subcellularLocation>
</comment>
<evidence type="ECO:0000256" key="11">
    <source>
        <dbReference type="ARBA" id="ARBA00023136"/>
    </source>
</evidence>
<dbReference type="PROSITE" id="PS50920">
    <property type="entry name" value="SOLCAR"/>
    <property type="match status" value="3"/>
</dbReference>
<feature type="repeat" description="Solcar" evidence="12">
    <location>
        <begin position="107"/>
        <end position="191"/>
    </location>
</feature>
<evidence type="ECO:0000256" key="8">
    <source>
        <dbReference type="ARBA" id="ARBA00023004"/>
    </source>
</evidence>
<keyword evidence="4" id="KW-0410">Iron transport</keyword>
<dbReference type="InterPro" id="IPR018108">
    <property type="entry name" value="MCP_transmembrane"/>
</dbReference>
<dbReference type="InterPro" id="IPR023395">
    <property type="entry name" value="MCP_dom_sf"/>
</dbReference>
<keyword evidence="7" id="KW-1133">Transmembrane helix</keyword>
<dbReference type="Proteomes" id="UP000479190">
    <property type="component" value="Unassembled WGS sequence"/>
</dbReference>
<dbReference type="PANTHER" id="PTHR45758">
    <property type="entry name" value="MITOFERRIN-1-RELATED"/>
    <property type="match status" value="1"/>
</dbReference>
<dbReference type="PANTHER" id="PTHR45758:SF20">
    <property type="entry name" value="MITOFERRIN-2"/>
    <property type="match status" value="1"/>
</dbReference>
<proteinExistence type="inferred from homology"/>
<gene>
    <name evidence="14" type="ORF">TBRA_LOCUS2427</name>
</gene>
<dbReference type="GO" id="GO:0005743">
    <property type="term" value="C:mitochondrial inner membrane"/>
    <property type="evidence" value="ECO:0007669"/>
    <property type="project" value="UniProtKB-SubCell"/>
</dbReference>
<dbReference type="Pfam" id="PF00153">
    <property type="entry name" value="Mito_carr"/>
    <property type="match status" value="3"/>
</dbReference>
<protein>
    <recommendedName>
        <fullName evidence="16">Mitoferrin</fullName>
    </recommendedName>
</protein>
<sequence>MNADDYESLPTQSVGVHMMAGACAGIMEHCVMYSVDSVKTRRQIMTPGPGGGVGIITEIGNMMRQEGIFRPFRGISAMVIGAGPAHALYFSCYEYLKDRISSTKLLSGHLIYAFAGTLSTVLHDGVMNPAEVVKQRMQMPNSPYRSVVNCVKQVYATEGLAAFYRSYRTTLLMNVPFQSIHFVTYEFAQSITNPQRTYNPAAHVVSGGMAGAIAATVSMPLDVCKTLLNTQTGEVRATGMRDAMVLVYRYWGMAGFFRGLSARIVYQMPATAICWSTYEFFKYMLQNVQNEPSKMDSIIEDGPCNLSIQQRNISSNINISNSNINSSSNSTVSVPSNNFQAGAGLLFNPKPTTPVLFDVTRS</sequence>
<dbReference type="EMBL" id="CADCXV010000480">
    <property type="protein sequence ID" value="CAB0030425.1"/>
    <property type="molecule type" value="Genomic_DNA"/>
</dbReference>
<evidence type="ECO:0000256" key="1">
    <source>
        <dbReference type="ARBA" id="ARBA00004448"/>
    </source>
</evidence>
<evidence type="ECO:0000256" key="9">
    <source>
        <dbReference type="ARBA" id="ARBA00023065"/>
    </source>
</evidence>
<feature type="repeat" description="Solcar" evidence="12">
    <location>
        <begin position="198"/>
        <end position="284"/>
    </location>
</feature>
<evidence type="ECO:0000256" key="6">
    <source>
        <dbReference type="ARBA" id="ARBA00022792"/>
    </source>
</evidence>